<dbReference type="CDD" id="cd16688">
    <property type="entry name" value="RING-H2_Vps11"/>
    <property type="match status" value="1"/>
</dbReference>
<keyword evidence="3" id="KW-1133">Transmembrane helix</keyword>
<keyword evidence="3" id="KW-0472">Membrane</keyword>
<dbReference type="VEuPathDB" id="FungiDB:H257_12787"/>
<dbReference type="InterPro" id="IPR024763">
    <property type="entry name" value="VPS11_C"/>
</dbReference>
<dbReference type="SUPFAM" id="SSF57850">
    <property type="entry name" value="RING/U-box"/>
    <property type="match status" value="1"/>
</dbReference>
<feature type="transmembrane region" description="Helical" evidence="3">
    <location>
        <begin position="94"/>
        <end position="115"/>
    </location>
</feature>
<dbReference type="Gene3D" id="3.30.40.10">
    <property type="entry name" value="Zinc/RING finger domain, C3HC4 (zinc finger)"/>
    <property type="match status" value="1"/>
</dbReference>
<name>A0A397F5D7_APHAT</name>
<organism evidence="5 6">
    <name type="scientific">Aphanomyces astaci</name>
    <name type="common">Crayfish plague agent</name>
    <dbReference type="NCBI Taxonomy" id="112090"/>
    <lineage>
        <taxon>Eukaryota</taxon>
        <taxon>Sar</taxon>
        <taxon>Stramenopiles</taxon>
        <taxon>Oomycota</taxon>
        <taxon>Saprolegniomycetes</taxon>
        <taxon>Saprolegniales</taxon>
        <taxon>Verrucalvaceae</taxon>
        <taxon>Aphanomyces</taxon>
    </lineage>
</organism>
<evidence type="ECO:0000313" key="6">
    <source>
        <dbReference type="Proteomes" id="UP000266196"/>
    </source>
</evidence>
<accession>A0A397F5D7</accession>
<evidence type="ECO:0000313" key="5">
    <source>
        <dbReference type="EMBL" id="RHZ16446.1"/>
    </source>
</evidence>
<evidence type="ECO:0000256" key="2">
    <source>
        <dbReference type="SAM" id="Coils"/>
    </source>
</evidence>
<gene>
    <name evidence="5" type="ORF">DYB31_000994</name>
</gene>
<dbReference type="Pfam" id="PF17122">
    <property type="entry name" value="zf-C3H2C3"/>
    <property type="match status" value="1"/>
</dbReference>
<dbReference type="VEuPathDB" id="FungiDB:H257_10545"/>
<dbReference type="Pfam" id="PF12451">
    <property type="entry name" value="VPS11_C"/>
    <property type="match status" value="1"/>
</dbReference>
<feature type="transmembrane region" description="Helical" evidence="3">
    <location>
        <begin position="68"/>
        <end position="88"/>
    </location>
</feature>
<protein>
    <recommendedName>
        <fullName evidence="4">RING-type domain-containing protein</fullName>
    </recommendedName>
</protein>
<sequence length="472" mass="53273">MEWASGDEQVASDLSLPPPQRCELLSGIQTYFVQMLLFVIALTSLWYKRHVERPKRSVEIWMMDVGKQGLGAVVGHFTNILIAISLPHVTDQCVWYFLNFFIDFTLGMVISLSLLRLQQEIALRTNCPALYESGDYGSPPIWGVQLTAWLSIIIFSKGIVTSVLISSSATLSSIGNALFSPLAAHPLSELVIVMIVIPSFLNVVQFWIQDSFLKRDVGGKRYLYQKLHMYHMLLQHHMEEGDDLAVLDQVKQHGESNPNLWLLALKYFSDQKDPGHLQTLLSWMMDTSVPAPPIPPLQVVAILSQARDLPLSVVRPYVVSQLKQDQAHIDKEKDEIKKFQQDTAKMRAQVTALSSKAMVFQATKCDLCSHDLDLPVVHFMCGHSFHQNCISETDRECMTCGPEHRHFVALQSSLQTKASNHELFFNQLETATDGFNTIAEYFGKGIFKPVDDDDENHVAESVGSNERFSNEY</sequence>
<feature type="domain" description="RING-type" evidence="4">
    <location>
        <begin position="365"/>
        <end position="400"/>
    </location>
</feature>
<feature type="transmembrane region" description="Helical" evidence="3">
    <location>
        <begin position="190"/>
        <end position="208"/>
    </location>
</feature>
<keyword evidence="1" id="KW-0863">Zinc-finger</keyword>
<reference evidence="5 6" key="1">
    <citation type="submission" date="2018-08" db="EMBL/GenBank/DDBJ databases">
        <title>Aphanomyces genome sequencing and annotation.</title>
        <authorList>
            <person name="Minardi D."/>
            <person name="Oidtmann B."/>
            <person name="Van Der Giezen M."/>
            <person name="Studholme D.J."/>
        </authorList>
    </citation>
    <scope>NUCLEOTIDE SEQUENCE [LARGE SCALE GENOMIC DNA]</scope>
    <source>
        <strain evidence="5 6">197901</strain>
    </source>
</reference>
<keyword evidence="3" id="KW-0812">Transmembrane</keyword>
<keyword evidence="1" id="KW-0479">Metal-binding</keyword>
<comment type="caution">
    <text evidence="5">The sequence shown here is derived from an EMBL/GenBank/DDBJ whole genome shotgun (WGS) entry which is preliminary data.</text>
</comment>
<dbReference type="Proteomes" id="UP000266196">
    <property type="component" value="Unassembled WGS sequence"/>
</dbReference>
<evidence type="ECO:0000256" key="1">
    <source>
        <dbReference type="PROSITE-ProRule" id="PRU00175"/>
    </source>
</evidence>
<keyword evidence="1" id="KW-0862">Zinc</keyword>
<keyword evidence="2" id="KW-0175">Coiled coil</keyword>
<dbReference type="Pfam" id="PF23356">
    <property type="entry name" value="TPR_PEP5_VPS11"/>
    <property type="match status" value="1"/>
</dbReference>
<dbReference type="InterPro" id="IPR057308">
    <property type="entry name" value="CHCR_PEP5_VPS11"/>
</dbReference>
<evidence type="ECO:0000256" key="3">
    <source>
        <dbReference type="SAM" id="Phobius"/>
    </source>
</evidence>
<dbReference type="EMBL" id="QUTE01009880">
    <property type="protein sequence ID" value="RHZ16446.1"/>
    <property type="molecule type" value="Genomic_DNA"/>
</dbReference>
<dbReference type="AlphaFoldDB" id="A0A397F5D7"/>
<dbReference type="PANTHER" id="PTHR31735:SF1">
    <property type="entry name" value="VACUOLAR MEMBRANE PROTEIN YPL162C"/>
    <property type="match status" value="1"/>
</dbReference>
<dbReference type="GO" id="GO:0008270">
    <property type="term" value="F:zinc ion binding"/>
    <property type="evidence" value="ECO:0007669"/>
    <property type="project" value="UniProtKB-KW"/>
</dbReference>
<dbReference type="PANTHER" id="PTHR31735">
    <property type="entry name" value="VACUOLAR MEMBRANE PROTEIN YPL162C"/>
    <property type="match status" value="1"/>
</dbReference>
<feature type="coiled-coil region" evidence="2">
    <location>
        <begin position="322"/>
        <end position="349"/>
    </location>
</feature>
<dbReference type="InterPro" id="IPR022127">
    <property type="entry name" value="STIMATE/YPL162C"/>
</dbReference>
<dbReference type="InterPro" id="IPR001841">
    <property type="entry name" value="Znf_RING"/>
</dbReference>
<dbReference type="GO" id="GO:0016020">
    <property type="term" value="C:membrane"/>
    <property type="evidence" value="ECO:0007669"/>
    <property type="project" value="TreeGrafter"/>
</dbReference>
<dbReference type="Pfam" id="PF12400">
    <property type="entry name" value="STIMATE"/>
    <property type="match status" value="1"/>
</dbReference>
<dbReference type="PROSITE" id="PS50089">
    <property type="entry name" value="ZF_RING_2"/>
    <property type="match status" value="1"/>
</dbReference>
<dbReference type="InterPro" id="IPR013083">
    <property type="entry name" value="Znf_RING/FYVE/PHD"/>
</dbReference>
<evidence type="ECO:0000259" key="4">
    <source>
        <dbReference type="PROSITE" id="PS50089"/>
    </source>
</evidence>
<feature type="transmembrane region" description="Helical" evidence="3">
    <location>
        <begin position="28"/>
        <end position="47"/>
    </location>
</feature>
<feature type="transmembrane region" description="Helical" evidence="3">
    <location>
        <begin position="146"/>
        <end position="170"/>
    </location>
</feature>
<proteinExistence type="predicted"/>